<keyword evidence="1" id="KW-0540">Nuclease</keyword>
<protein>
    <recommendedName>
        <fullName evidence="5">U6 snRNA phosphodiesterase 1</fullName>
    </recommendedName>
    <alternativeName>
        <fullName evidence="6">3'-5' RNA exonuclease USB1</fullName>
    </alternativeName>
</protein>
<dbReference type="OrthoDB" id="49151at2759"/>
<comment type="caution">
    <text evidence="8">The sequence shown here is derived from an EMBL/GenBank/DDBJ whole genome shotgun (WGS) entry which is preliminary data.</text>
</comment>
<evidence type="ECO:0000256" key="6">
    <source>
        <dbReference type="ARBA" id="ARBA00030030"/>
    </source>
</evidence>
<dbReference type="PANTHER" id="PTHR13522:SF3">
    <property type="entry name" value="U6 SNRNA PHOSPHODIESTERASE 1"/>
    <property type="match status" value="1"/>
</dbReference>
<evidence type="ECO:0000256" key="5">
    <source>
        <dbReference type="ARBA" id="ARBA00029543"/>
    </source>
</evidence>
<evidence type="ECO:0000256" key="3">
    <source>
        <dbReference type="ARBA" id="ARBA00023239"/>
    </source>
</evidence>
<dbReference type="GO" id="GO:0034477">
    <property type="term" value="P:U6 snRNA 3'-end processing"/>
    <property type="evidence" value="ECO:0007669"/>
    <property type="project" value="InterPro"/>
</dbReference>
<name>A0A8H7PRI2_MORIS</name>
<keyword evidence="3" id="KW-0456">Lyase</keyword>
<sequence>MASLVNYSSESDSESEESATVNEFGKRPRTDTLPALPSVFKHARPDDDPKKYQGRIRTVPHTEGNWPTHVYIEVKCGKDIEAVLKRIDIADVIADCPDDVCHVSLSKCLYLKEFQFDSFKNQITKGLASVKPFSLAFAAIAPLTNEVGTRSFCSLEVGYGYNELEKCMSIVDKVAERHRQPKFYQPPRFHASIAWSLKLAPIEKAISLIPAEIEEKLRQTQVPVAHVYIKIGKKVERIRLGAKP</sequence>
<dbReference type="InterPro" id="IPR027521">
    <property type="entry name" value="Usb1"/>
</dbReference>
<dbReference type="GO" id="GO:0005634">
    <property type="term" value="C:nucleus"/>
    <property type="evidence" value="ECO:0007669"/>
    <property type="project" value="TreeGrafter"/>
</dbReference>
<evidence type="ECO:0000313" key="9">
    <source>
        <dbReference type="Proteomes" id="UP000654370"/>
    </source>
</evidence>
<evidence type="ECO:0000313" key="8">
    <source>
        <dbReference type="EMBL" id="KAG2178781.1"/>
    </source>
</evidence>
<reference evidence="8" key="1">
    <citation type="submission" date="2020-12" db="EMBL/GenBank/DDBJ databases">
        <title>Metabolic potential, ecology and presence of endohyphal bacteria is reflected in genomic diversity of Mucoromycotina.</title>
        <authorList>
            <person name="Muszewska A."/>
            <person name="Okrasinska A."/>
            <person name="Steczkiewicz K."/>
            <person name="Drgas O."/>
            <person name="Orlowska M."/>
            <person name="Perlinska-Lenart U."/>
            <person name="Aleksandrzak-Piekarczyk T."/>
            <person name="Szatraj K."/>
            <person name="Zielenkiewicz U."/>
            <person name="Pilsyk S."/>
            <person name="Malc E."/>
            <person name="Mieczkowski P."/>
            <person name="Kruszewska J.S."/>
            <person name="Biernat P."/>
            <person name="Pawlowska J."/>
        </authorList>
    </citation>
    <scope>NUCLEOTIDE SEQUENCE</scope>
    <source>
        <strain evidence="8">WA0000067209</strain>
    </source>
</reference>
<dbReference type="Pfam" id="PF09749">
    <property type="entry name" value="HVSL"/>
    <property type="match status" value="1"/>
</dbReference>
<evidence type="ECO:0000256" key="7">
    <source>
        <dbReference type="SAM" id="MobiDB-lite"/>
    </source>
</evidence>
<keyword evidence="4" id="KW-0539">Nucleus</keyword>
<evidence type="ECO:0000256" key="4">
    <source>
        <dbReference type="ARBA" id="ARBA00023242"/>
    </source>
</evidence>
<dbReference type="AlphaFoldDB" id="A0A8H7PRI2"/>
<gene>
    <name evidence="8" type="ORF">INT43_001627</name>
</gene>
<dbReference type="Gene3D" id="3.90.1140.10">
    <property type="entry name" value="Cyclic phosphodiesterase"/>
    <property type="match status" value="1"/>
</dbReference>
<dbReference type="GO" id="GO:0016829">
    <property type="term" value="F:lyase activity"/>
    <property type="evidence" value="ECO:0007669"/>
    <property type="project" value="UniProtKB-KW"/>
</dbReference>
<dbReference type="PANTHER" id="PTHR13522">
    <property type="entry name" value="U6 SNRNA PHOSPHODIESTERASE 1"/>
    <property type="match status" value="1"/>
</dbReference>
<proteinExistence type="predicted"/>
<dbReference type="EMBL" id="JAEPQZ010000007">
    <property type="protein sequence ID" value="KAG2178781.1"/>
    <property type="molecule type" value="Genomic_DNA"/>
</dbReference>
<evidence type="ECO:0000256" key="2">
    <source>
        <dbReference type="ARBA" id="ARBA00022801"/>
    </source>
</evidence>
<keyword evidence="2" id="KW-0378">Hydrolase</keyword>
<keyword evidence="9" id="KW-1185">Reference proteome</keyword>
<dbReference type="GO" id="GO:0000175">
    <property type="term" value="F:3'-5'-RNA exonuclease activity"/>
    <property type="evidence" value="ECO:0007669"/>
    <property type="project" value="TreeGrafter"/>
</dbReference>
<feature type="region of interest" description="Disordered" evidence="7">
    <location>
        <begin position="1"/>
        <end position="36"/>
    </location>
</feature>
<organism evidence="8 9">
    <name type="scientific">Mortierella isabellina</name>
    <name type="common">Filamentous fungus</name>
    <name type="synonym">Umbelopsis isabellina</name>
    <dbReference type="NCBI Taxonomy" id="91625"/>
    <lineage>
        <taxon>Eukaryota</taxon>
        <taxon>Fungi</taxon>
        <taxon>Fungi incertae sedis</taxon>
        <taxon>Mucoromycota</taxon>
        <taxon>Mucoromycotina</taxon>
        <taxon>Umbelopsidomycetes</taxon>
        <taxon>Umbelopsidales</taxon>
        <taxon>Umbelopsidaceae</taxon>
        <taxon>Umbelopsis</taxon>
    </lineage>
</organism>
<accession>A0A8H7PRI2</accession>
<dbReference type="Proteomes" id="UP000654370">
    <property type="component" value="Unassembled WGS sequence"/>
</dbReference>
<evidence type="ECO:0000256" key="1">
    <source>
        <dbReference type="ARBA" id="ARBA00022722"/>
    </source>
</evidence>